<proteinExistence type="predicted"/>
<keyword evidence="1" id="KW-0560">Oxidoreductase</keyword>
<dbReference type="Gene3D" id="3.30.360.10">
    <property type="entry name" value="Dihydrodipicolinate Reductase, domain 2"/>
    <property type="match status" value="1"/>
</dbReference>
<dbReference type="InterPro" id="IPR000683">
    <property type="entry name" value="Gfo/Idh/MocA-like_OxRdtase_N"/>
</dbReference>
<dbReference type="InterPro" id="IPR050463">
    <property type="entry name" value="Gfo/Idh/MocA_oxidrdct_glycsds"/>
</dbReference>
<gene>
    <name evidence="4" type="ORF">SAMN05216548_10786</name>
</gene>
<feature type="domain" description="Gfo/Idh/MocA-like oxidoreductase N-terminal" evidence="2">
    <location>
        <begin position="6"/>
        <end position="117"/>
    </location>
</feature>
<feature type="domain" description="GFO/IDH/MocA-like oxidoreductase" evidence="3">
    <location>
        <begin position="129"/>
        <end position="263"/>
    </location>
</feature>
<dbReference type="InterPro" id="IPR036291">
    <property type="entry name" value="NAD(P)-bd_dom_sf"/>
</dbReference>
<evidence type="ECO:0000313" key="5">
    <source>
        <dbReference type="Proteomes" id="UP000199647"/>
    </source>
</evidence>
<evidence type="ECO:0000256" key="1">
    <source>
        <dbReference type="ARBA" id="ARBA00023002"/>
    </source>
</evidence>
<reference evidence="4 5" key="1">
    <citation type="submission" date="2016-10" db="EMBL/GenBank/DDBJ databases">
        <authorList>
            <person name="de Groot N.N."/>
        </authorList>
    </citation>
    <scope>NUCLEOTIDE SEQUENCE [LARGE SCALE GENOMIC DNA]</scope>
    <source>
        <strain evidence="4 5">A52C2</strain>
    </source>
</reference>
<keyword evidence="5" id="KW-1185">Reference proteome</keyword>
<organism evidence="4 5">
    <name type="scientific">Faunimonas pinastri</name>
    <dbReference type="NCBI Taxonomy" id="1855383"/>
    <lineage>
        <taxon>Bacteria</taxon>
        <taxon>Pseudomonadati</taxon>
        <taxon>Pseudomonadota</taxon>
        <taxon>Alphaproteobacteria</taxon>
        <taxon>Hyphomicrobiales</taxon>
        <taxon>Afifellaceae</taxon>
        <taxon>Faunimonas</taxon>
    </lineage>
</organism>
<dbReference type="OrthoDB" id="9776544at2"/>
<dbReference type="PANTHER" id="PTHR43818:SF11">
    <property type="entry name" value="BCDNA.GH03377"/>
    <property type="match status" value="1"/>
</dbReference>
<protein>
    <submittedName>
        <fullName evidence="4">Predicted dehydrogenase</fullName>
    </submittedName>
</protein>
<dbReference type="Pfam" id="PF22725">
    <property type="entry name" value="GFO_IDH_MocA_C3"/>
    <property type="match status" value="1"/>
</dbReference>
<dbReference type="GO" id="GO:0016491">
    <property type="term" value="F:oxidoreductase activity"/>
    <property type="evidence" value="ECO:0007669"/>
    <property type="project" value="UniProtKB-KW"/>
</dbReference>
<dbReference type="Gene3D" id="3.40.50.720">
    <property type="entry name" value="NAD(P)-binding Rossmann-like Domain"/>
    <property type="match status" value="1"/>
</dbReference>
<dbReference type="Pfam" id="PF01408">
    <property type="entry name" value="GFO_IDH_MocA"/>
    <property type="match status" value="1"/>
</dbReference>
<dbReference type="SUPFAM" id="SSF51735">
    <property type="entry name" value="NAD(P)-binding Rossmann-fold domains"/>
    <property type="match status" value="1"/>
</dbReference>
<dbReference type="STRING" id="1855383.SAMN05216548_10786"/>
<evidence type="ECO:0000259" key="3">
    <source>
        <dbReference type="Pfam" id="PF22725"/>
    </source>
</evidence>
<dbReference type="InterPro" id="IPR055170">
    <property type="entry name" value="GFO_IDH_MocA-like_dom"/>
</dbReference>
<evidence type="ECO:0000313" key="4">
    <source>
        <dbReference type="EMBL" id="SEQ73194.1"/>
    </source>
</evidence>
<dbReference type="PANTHER" id="PTHR43818">
    <property type="entry name" value="BCDNA.GH03377"/>
    <property type="match status" value="1"/>
</dbReference>
<dbReference type="EMBL" id="FOFG01000007">
    <property type="protein sequence ID" value="SEQ73194.1"/>
    <property type="molecule type" value="Genomic_DNA"/>
</dbReference>
<dbReference type="Proteomes" id="UP000199647">
    <property type="component" value="Unassembled WGS sequence"/>
</dbReference>
<name>A0A1H9IF61_9HYPH</name>
<dbReference type="AlphaFoldDB" id="A0A1H9IF61"/>
<dbReference type="RefSeq" id="WP_092496647.1">
    <property type="nucleotide sequence ID" value="NZ_FOFG01000007.1"/>
</dbReference>
<evidence type="ECO:0000259" key="2">
    <source>
        <dbReference type="Pfam" id="PF01408"/>
    </source>
</evidence>
<dbReference type="GO" id="GO:0000166">
    <property type="term" value="F:nucleotide binding"/>
    <property type="evidence" value="ECO:0007669"/>
    <property type="project" value="InterPro"/>
</dbReference>
<sequence length="379" mass="40139">MEPVTLGLIGCGNISDAYLTGAANSKLVRFKACADLRPETAEAQAARYGIAALGIDQLLADPAIEIVINLTVPLAHAGVSLQVLEAGKHVYSEKPFAALLKDARAVAEAASSRNLRVGSAPDTFMGGAHQTCRRLIDGGRIGHVLAGSAAVISRGMESWHPNPDFFFKPGGGPILDVGPYYVTELINLLGPVTRVTSVATQGYPKRTIGSAGRRGEEIAVEVPTTVNGVLQFASGANVSLTASWDVWKNRRIPFELYGSEGSLLIPDPNFFGGTPEVTDRDGEWQPVDISAQPFGTPNRSLDDGKSVADYRMIGVFDMAAAIRAGRPHRANGDLALHALEVMEAFGRSSAEGRHIAIESTCARPEPVPEGTGEEVFLQG</sequence>
<accession>A0A1H9IF61</accession>
<dbReference type="SUPFAM" id="SSF55347">
    <property type="entry name" value="Glyceraldehyde-3-phosphate dehydrogenase-like, C-terminal domain"/>
    <property type="match status" value="1"/>
</dbReference>